<dbReference type="HOGENOM" id="CLU_1016007_0_0_1"/>
<dbReference type="Proteomes" id="UP000030651">
    <property type="component" value="Unassembled WGS sequence"/>
</dbReference>
<evidence type="ECO:0000313" key="2">
    <source>
        <dbReference type="Proteomes" id="UP000030651"/>
    </source>
</evidence>
<dbReference type="EMBL" id="KI912111">
    <property type="protein sequence ID" value="ETS82941.1"/>
    <property type="molecule type" value="Genomic_DNA"/>
</dbReference>
<name>W3XCN9_PESFW</name>
<accession>W3XCN9</accession>
<dbReference type="KEGG" id="pfy:PFICI_04817"/>
<keyword evidence="2" id="KW-1185">Reference proteome</keyword>
<reference evidence="2" key="1">
    <citation type="journal article" date="2015" name="BMC Genomics">
        <title>Genomic and transcriptomic analysis of the endophytic fungus Pestalotiopsis fici reveals its lifestyle and high potential for synthesis of natural products.</title>
        <authorList>
            <person name="Wang X."/>
            <person name="Zhang X."/>
            <person name="Liu L."/>
            <person name="Xiang M."/>
            <person name="Wang W."/>
            <person name="Sun X."/>
            <person name="Che Y."/>
            <person name="Guo L."/>
            <person name="Liu G."/>
            <person name="Guo L."/>
            <person name="Wang C."/>
            <person name="Yin W.B."/>
            <person name="Stadler M."/>
            <person name="Zhang X."/>
            <person name="Liu X."/>
        </authorList>
    </citation>
    <scope>NUCLEOTIDE SEQUENCE [LARGE SCALE GENOMIC DNA]</scope>
    <source>
        <strain evidence="2">W106-1 / CGMCC3.15140</strain>
    </source>
</reference>
<evidence type="ECO:0000313" key="1">
    <source>
        <dbReference type="EMBL" id="ETS82941.1"/>
    </source>
</evidence>
<proteinExistence type="predicted"/>
<sequence length="274" mass="31049">MAEQHKCFSVPEVRGEIAKWVHVNDQVTSDGGGAIFSSTKSLSMVNKEFRKSSVPILFRSTTLEGHEDKGNHSITPKLQDFARLGRHTGLPDIRDHIRQLPQSLANAINAIAGCHRRRVLASLWLDLSGLAESTMVAFSFFCKDFKFRIASISFQAPGNEWIAGEFLKCCQKQYLERLSSVGIDASYAQAWRIQGYFTMFNLKYLQINIERAADDVIIFNDEHDRLVDHVIKFVPRWFPNLEELDIYGSRAGRCYGFAVEGTFAARVGAIWMHN</sequence>
<dbReference type="InParanoid" id="W3XCN9"/>
<dbReference type="RefSeq" id="XP_007831589.1">
    <property type="nucleotide sequence ID" value="XM_007833398.1"/>
</dbReference>
<gene>
    <name evidence="1" type="ORF">PFICI_04817</name>
</gene>
<dbReference type="GeneID" id="19269830"/>
<protein>
    <submittedName>
        <fullName evidence="1">Uncharacterized protein</fullName>
    </submittedName>
</protein>
<organism evidence="1 2">
    <name type="scientific">Pestalotiopsis fici (strain W106-1 / CGMCC3.15140)</name>
    <dbReference type="NCBI Taxonomy" id="1229662"/>
    <lineage>
        <taxon>Eukaryota</taxon>
        <taxon>Fungi</taxon>
        <taxon>Dikarya</taxon>
        <taxon>Ascomycota</taxon>
        <taxon>Pezizomycotina</taxon>
        <taxon>Sordariomycetes</taxon>
        <taxon>Xylariomycetidae</taxon>
        <taxon>Amphisphaeriales</taxon>
        <taxon>Sporocadaceae</taxon>
        <taxon>Pestalotiopsis</taxon>
    </lineage>
</organism>
<dbReference type="AlphaFoldDB" id="W3XCN9"/>